<sequence>MTSSTSMCLGSLPAEIKLHILKQLDGRGLHSMIQADSSCLHLWQQYPRQIFRAVFKNIYYKLHPRAQYNAYIAFRLREAKREHIEEMGNRREDDQDRDVLNETLRSILLDEEEEGEEEGKEQSSNADGQGGQMTEMIMDVDSLAAYSDLVSSVDSLVDRYANDAWRRVQHISLETGTSNPSPAGTIASNPKINLTSEERGRFQRAFVAAEIYLLTKFYTNGQGQRHRLTMGEVIHFYVPSRTHNPTQGERRQFDSCLRYIFHAYRAHLRRTARELGVPEFPTANEGTRTGLEEGEDEPPRKRQRLSASSASSIHHLREAKGTEISRLDEKTKKFAQRSISDEQKFLLWLCQFGIGPLEQTHTASAAVRRDEMLKQFSRTQLWDTTTLTLQRRSYTANPTRRALRQRHPVKDLYSCHGRLRYGTCGTPWACASAFLDWKWMDPDGTSRLRRRGDVVLNEHGRWITMADTDSGVEDWSPFESQDHVVPSEYLYVLDRNKYSFRSLPSRVFLLEP</sequence>
<accession>A0A423VLK5</accession>
<feature type="region of interest" description="Disordered" evidence="1">
    <location>
        <begin position="277"/>
        <end position="324"/>
    </location>
</feature>
<reference evidence="2 3" key="1">
    <citation type="submission" date="2015-09" db="EMBL/GenBank/DDBJ databases">
        <title>Host preference determinants of Valsa canker pathogens revealed by comparative genomics.</title>
        <authorList>
            <person name="Yin Z."/>
            <person name="Huang L."/>
        </authorList>
    </citation>
    <scope>NUCLEOTIDE SEQUENCE [LARGE SCALE GENOMIC DNA]</scope>
    <source>
        <strain evidence="2 3">03-1</strain>
    </source>
</reference>
<dbReference type="OrthoDB" id="5215267at2759"/>
<evidence type="ECO:0000313" key="3">
    <source>
        <dbReference type="Proteomes" id="UP000283895"/>
    </source>
</evidence>
<keyword evidence="3" id="KW-1185">Reference proteome</keyword>
<dbReference type="EMBL" id="LKEA01000053">
    <property type="protein sequence ID" value="ROV91860.1"/>
    <property type="molecule type" value="Genomic_DNA"/>
</dbReference>
<feature type="compositionally biased region" description="Basic and acidic residues" evidence="1">
    <location>
        <begin position="315"/>
        <end position="324"/>
    </location>
</feature>
<feature type="region of interest" description="Disordered" evidence="1">
    <location>
        <begin position="109"/>
        <end position="131"/>
    </location>
</feature>
<protein>
    <recommendedName>
        <fullName evidence="4">F-box domain-containing protein</fullName>
    </recommendedName>
</protein>
<feature type="compositionally biased region" description="Acidic residues" evidence="1">
    <location>
        <begin position="109"/>
        <end position="119"/>
    </location>
</feature>
<comment type="caution">
    <text evidence="2">The sequence shown here is derived from an EMBL/GenBank/DDBJ whole genome shotgun (WGS) entry which is preliminary data.</text>
</comment>
<dbReference type="Proteomes" id="UP000283895">
    <property type="component" value="Unassembled WGS sequence"/>
</dbReference>
<proteinExistence type="predicted"/>
<organism evidence="2 3">
    <name type="scientific">Cytospora schulzeri</name>
    <dbReference type="NCBI Taxonomy" id="448051"/>
    <lineage>
        <taxon>Eukaryota</taxon>
        <taxon>Fungi</taxon>
        <taxon>Dikarya</taxon>
        <taxon>Ascomycota</taxon>
        <taxon>Pezizomycotina</taxon>
        <taxon>Sordariomycetes</taxon>
        <taxon>Sordariomycetidae</taxon>
        <taxon>Diaporthales</taxon>
        <taxon>Cytosporaceae</taxon>
        <taxon>Cytospora</taxon>
    </lineage>
</organism>
<gene>
    <name evidence="2" type="ORF">VMCG_09181</name>
</gene>
<evidence type="ECO:0000256" key="1">
    <source>
        <dbReference type="SAM" id="MobiDB-lite"/>
    </source>
</evidence>
<name>A0A423VLK5_9PEZI</name>
<evidence type="ECO:0000313" key="2">
    <source>
        <dbReference type="EMBL" id="ROV91860.1"/>
    </source>
</evidence>
<dbReference type="AlphaFoldDB" id="A0A423VLK5"/>
<evidence type="ECO:0008006" key="4">
    <source>
        <dbReference type="Google" id="ProtNLM"/>
    </source>
</evidence>